<dbReference type="OrthoDB" id="10003593at2759"/>
<name>A0A5M3MEU1_CONPW</name>
<dbReference type="GO" id="GO:0061015">
    <property type="term" value="P:snRNA import into nucleus"/>
    <property type="evidence" value="ECO:0007669"/>
    <property type="project" value="InterPro"/>
</dbReference>
<dbReference type="GO" id="GO:0003723">
    <property type="term" value="F:RNA binding"/>
    <property type="evidence" value="ECO:0007669"/>
    <property type="project" value="UniProtKB-KW"/>
</dbReference>
<feature type="region of interest" description="Disordered" evidence="10">
    <location>
        <begin position="82"/>
        <end position="122"/>
    </location>
</feature>
<dbReference type="Pfam" id="PF21974">
    <property type="entry name" value="SPN1_m3Gcap_bd"/>
    <property type="match status" value="1"/>
</dbReference>
<evidence type="ECO:0000256" key="5">
    <source>
        <dbReference type="ARBA" id="ARBA00016034"/>
    </source>
</evidence>
<keyword evidence="9" id="KW-0539">Nucleus</keyword>
<keyword evidence="13" id="KW-1185">Reference proteome</keyword>
<feature type="compositionally biased region" description="Basic residues" evidence="10">
    <location>
        <begin position="106"/>
        <end position="117"/>
    </location>
</feature>
<evidence type="ECO:0000256" key="4">
    <source>
        <dbReference type="ARBA" id="ARBA00007540"/>
    </source>
</evidence>
<dbReference type="GeneID" id="19205929"/>
<dbReference type="Proteomes" id="UP000053558">
    <property type="component" value="Unassembled WGS sequence"/>
</dbReference>
<dbReference type="KEGG" id="cput:CONPUDRAFT_168140"/>
<evidence type="ECO:0000256" key="7">
    <source>
        <dbReference type="ARBA" id="ARBA00022490"/>
    </source>
</evidence>
<evidence type="ECO:0000259" key="11">
    <source>
        <dbReference type="Pfam" id="PF21974"/>
    </source>
</evidence>
<protein>
    <recommendedName>
        <fullName evidence="5">Snurportin-1</fullName>
    </recommendedName>
</protein>
<dbReference type="PANTHER" id="PTHR13403">
    <property type="entry name" value="SNURPORTIN1 RNUT1 PROTEIN RNA, U TRANSPORTER 1"/>
    <property type="match status" value="1"/>
</dbReference>
<evidence type="ECO:0000256" key="10">
    <source>
        <dbReference type="SAM" id="MobiDB-lite"/>
    </source>
</evidence>
<comment type="subcellular location">
    <subcellularLocation>
        <location evidence="3">Cytoplasm</location>
    </subcellularLocation>
    <subcellularLocation>
        <location evidence="2">Nucleus</location>
    </subcellularLocation>
</comment>
<organism evidence="12 13">
    <name type="scientific">Coniophora puteana (strain RWD-64-598)</name>
    <name type="common">Brown rot fungus</name>
    <dbReference type="NCBI Taxonomy" id="741705"/>
    <lineage>
        <taxon>Eukaryota</taxon>
        <taxon>Fungi</taxon>
        <taxon>Dikarya</taxon>
        <taxon>Basidiomycota</taxon>
        <taxon>Agaricomycotina</taxon>
        <taxon>Agaricomycetes</taxon>
        <taxon>Agaricomycetidae</taxon>
        <taxon>Boletales</taxon>
        <taxon>Coniophorineae</taxon>
        <taxon>Coniophoraceae</taxon>
        <taxon>Coniophora</taxon>
    </lineage>
</organism>
<dbReference type="AlphaFoldDB" id="A0A5M3MEU1"/>
<feature type="region of interest" description="Disordered" evidence="10">
    <location>
        <begin position="1"/>
        <end position="67"/>
    </location>
</feature>
<evidence type="ECO:0000256" key="6">
    <source>
        <dbReference type="ARBA" id="ARBA00022448"/>
    </source>
</evidence>
<proteinExistence type="inferred from homology"/>
<dbReference type="Gene3D" id="3.30.470.30">
    <property type="entry name" value="DNA ligase/mRNA capping enzyme"/>
    <property type="match status" value="1"/>
</dbReference>
<comment type="similarity">
    <text evidence="4">Belongs to the snurportin family.</text>
</comment>
<evidence type="ECO:0000313" key="13">
    <source>
        <dbReference type="Proteomes" id="UP000053558"/>
    </source>
</evidence>
<feature type="compositionally biased region" description="Basic and acidic residues" evidence="10">
    <location>
        <begin position="24"/>
        <end position="50"/>
    </location>
</feature>
<keyword evidence="6" id="KW-0813">Transport</keyword>
<evidence type="ECO:0000256" key="2">
    <source>
        <dbReference type="ARBA" id="ARBA00004123"/>
    </source>
</evidence>
<reference evidence="13" key="1">
    <citation type="journal article" date="2012" name="Science">
        <title>The Paleozoic origin of enzymatic lignin decomposition reconstructed from 31 fungal genomes.</title>
        <authorList>
            <person name="Floudas D."/>
            <person name="Binder M."/>
            <person name="Riley R."/>
            <person name="Barry K."/>
            <person name="Blanchette R.A."/>
            <person name="Henrissat B."/>
            <person name="Martinez A.T."/>
            <person name="Otillar R."/>
            <person name="Spatafora J.W."/>
            <person name="Yadav J.S."/>
            <person name="Aerts A."/>
            <person name="Benoit I."/>
            <person name="Boyd A."/>
            <person name="Carlson A."/>
            <person name="Copeland A."/>
            <person name="Coutinho P.M."/>
            <person name="de Vries R.P."/>
            <person name="Ferreira P."/>
            <person name="Findley K."/>
            <person name="Foster B."/>
            <person name="Gaskell J."/>
            <person name="Glotzer D."/>
            <person name="Gorecki P."/>
            <person name="Heitman J."/>
            <person name="Hesse C."/>
            <person name="Hori C."/>
            <person name="Igarashi K."/>
            <person name="Jurgens J.A."/>
            <person name="Kallen N."/>
            <person name="Kersten P."/>
            <person name="Kohler A."/>
            <person name="Kuees U."/>
            <person name="Kumar T.K.A."/>
            <person name="Kuo A."/>
            <person name="LaButti K."/>
            <person name="Larrondo L.F."/>
            <person name="Lindquist E."/>
            <person name="Ling A."/>
            <person name="Lombard V."/>
            <person name="Lucas S."/>
            <person name="Lundell T."/>
            <person name="Martin R."/>
            <person name="McLaughlin D.J."/>
            <person name="Morgenstern I."/>
            <person name="Morin E."/>
            <person name="Murat C."/>
            <person name="Nagy L.G."/>
            <person name="Nolan M."/>
            <person name="Ohm R.A."/>
            <person name="Patyshakuliyeva A."/>
            <person name="Rokas A."/>
            <person name="Ruiz-Duenas F.J."/>
            <person name="Sabat G."/>
            <person name="Salamov A."/>
            <person name="Samejima M."/>
            <person name="Schmutz J."/>
            <person name="Slot J.C."/>
            <person name="St John F."/>
            <person name="Stenlid J."/>
            <person name="Sun H."/>
            <person name="Sun S."/>
            <person name="Syed K."/>
            <person name="Tsang A."/>
            <person name="Wiebenga A."/>
            <person name="Young D."/>
            <person name="Pisabarro A."/>
            <person name="Eastwood D.C."/>
            <person name="Martin F."/>
            <person name="Cullen D."/>
            <person name="Grigoriev I.V."/>
            <person name="Hibbett D.S."/>
        </authorList>
    </citation>
    <scope>NUCLEOTIDE SEQUENCE [LARGE SCALE GENOMIC DNA]</scope>
    <source>
        <strain evidence="13">RWD-64-598 SS2</strain>
    </source>
</reference>
<dbReference type="OMA" id="FRLWWRD"/>
<gene>
    <name evidence="12" type="ORF">CONPUDRAFT_168140</name>
</gene>
<feature type="compositionally biased region" description="Low complexity" evidence="10">
    <location>
        <begin position="89"/>
        <end position="105"/>
    </location>
</feature>
<sequence>MGADRKSTFKTPPTAITDKLLSQEARRVKALDEQKRRRAQRVDSSRHLDAFADLTLGPSDDELEGDESKVLREPLSDYAKLLTDDSTRSMESASIAPSEASSTNSNRKRKQRRKKTKNQQSKWADRCMYAELLELKDDNTWESIEGEESEETLDGLPRDLEGGWVAVAPVPVGKRCLAITHQSTGVVGTNPNTALRSRLLGKMLIPRFPSALPPLTVIDCILDPQWRDNGIIHVLDVIKWKGQDVGDCETPFRFWWRDMRLAELPKYPPPSSAKHSFTFGLNSMGSANGSSSSVNPLAADPDQYRFPYPTTFVPVPYHIDTTLPALSSVVIPSARLARQVVVDIPSISHVPRATEQEAPMDLDARAGTGTVLPVHLTNPVAVSIQPDGLLLYVARASYEPGLSPLSCWVPNRAEEDARSMQSSLMGEISSPLELFERRVYSTDWSGAV</sequence>
<keyword evidence="8" id="KW-0694">RNA-binding</keyword>
<evidence type="ECO:0000256" key="8">
    <source>
        <dbReference type="ARBA" id="ARBA00022884"/>
    </source>
</evidence>
<evidence type="ECO:0000256" key="1">
    <source>
        <dbReference type="ARBA" id="ARBA00003975"/>
    </source>
</evidence>
<dbReference type="PANTHER" id="PTHR13403:SF6">
    <property type="entry name" value="SNURPORTIN-1"/>
    <property type="match status" value="1"/>
</dbReference>
<dbReference type="EMBL" id="JH711584">
    <property type="protein sequence ID" value="EIW77125.1"/>
    <property type="molecule type" value="Genomic_DNA"/>
</dbReference>
<keyword evidence="7" id="KW-0963">Cytoplasm</keyword>
<evidence type="ECO:0000256" key="9">
    <source>
        <dbReference type="ARBA" id="ARBA00023242"/>
    </source>
</evidence>
<comment type="function">
    <text evidence="1">Functions as an U snRNP-specific nuclear import adapter. Involved in the trimethylguanosine (m3G)-cap-dependent nuclear import of U snRNPs. Binds specifically to the terminal m3G-cap U snRNAs.</text>
</comment>
<feature type="domain" description="Snurportin-1 m3G cap-binding" evidence="11">
    <location>
        <begin position="151"/>
        <end position="279"/>
    </location>
</feature>
<dbReference type="RefSeq" id="XP_007772567.1">
    <property type="nucleotide sequence ID" value="XM_007774377.1"/>
</dbReference>
<comment type="caution">
    <text evidence="12">The sequence shown here is derived from an EMBL/GenBank/DDBJ whole genome shotgun (WGS) entry which is preliminary data.</text>
</comment>
<dbReference type="GO" id="GO:0005737">
    <property type="term" value="C:cytoplasm"/>
    <property type="evidence" value="ECO:0007669"/>
    <property type="project" value="UniProtKB-SubCell"/>
</dbReference>
<evidence type="ECO:0000313" key="12">
    <source>
        <dbReference type="EMBL" id="EIW77125.1"/>
    </source>
</evidence>
<accession>A0A5M3MEU1</accession>
<dbReference type="InterPro" id="IPR017336">
    <property type="entry name" value="Snurportin-1"/>
</dbReference>
<evidence type="ECO:0000256" key="3">
    <source>
        <dbReference type="ARBA" id="ARBA00004496"/>
    </source>
</evidence>
<dbReference type="InterPro" id="IPR047857">
    <property type="entry name" value="Snurportin1_C"/>
</dbReference>
<dbReference type="GO" id="GO:0005634">
    <property type="term" value="C:nucleus"/>
    <property type="evidence" value="ECO:0007669"/>
    <property type="project" value="UniProtKB-SubCell"/>
</dbReference>